<name>A0A7J5Z021_DISMA</name>
<protein>
    <submittedName>
        <fullName evidence="2">Uncharacterized protein</fullName>
    </submittedName>
</protein>
<dbReference type="EMBL" id="JAAKFY010000007">
    <property type="protein sequence ID" value="KAF3854389.1"/>
    <property type="molecule type" value="Genomic_DNA"/>
</dbReference>
<comment type="caution">
    <text evidence="2">The sequence shown here is derived from an EMBL/GenBank/DDBJ whole genome shotgun (WGS) entry which is preliminary data.</text>
</comment>
<evidence type="ECO:0000313" key="2">
    <source>
        <dbReference type="EMBL" id="KAF3854389.1"/>
    </source>
</evidence>
<feature type="region of interest" description="Disordered" evidence="1">
    <location>
        <begin position="40"/>
        <end position="78"/>
    </location>
</feature>
<reference evidence="2 3" key="1">
    <citation type="submission" date="2020-03" db="EMBL/GenBank/DDBJ databases">
        <title>Dissostichus mawsoni Genome sequencing and assembly.</title>
        <authorList>
            <person name="Park H."/>
        </authorList>
    </citation>
    <scope>NUCLEOTIDE SEQUENCE [LARGE SCALE GENOMIC DNA]</scope>
    <source>
        <strain evidence="2">DM0001</strain>
        <tissue evidence="2">Muscle</tissue>
    </source>
</reference>
<evidence type="ECO:0000313" key="3">
    <source>
        <dbReference type="Proteomes" id="UP000518266"/>
    </source>
</evidence>
<sequence>MGSARRRAPPSAEPASCATGCAGKQRLRARYQTRKQGPGFRVFFCSHGPPRSRAQGREADSIEEERESRPDVKPRAAGAKRRNVVHAVDVLVVEEVRGLHEALVTQVAFERAVRRVFVRSSVAHQCVLLLEAHLALVTVEGTLLRVCALVLPEVRRTLETFTARGAAERPGTLRMAGVVEKLRRLFEVQLA</sequence>
<feature type="compositionally biased region" description="Basic and acidic residues" evidence="1">
    <location>
        <begin position="55"/>
        <end position="74"/>
    </location>
</feature>
<dbReference type="Proteomes" id="UP000518266">
    <property type="component" value="Unassembled WGS sequence"/>
</dbReference>
<organism evidence="2 3">
    <name type="scientific">Dissostichus mawsoni</name>
    <name type="common">Antarctic cod</name>
    <dbReference type="NCBI Taxonomy" id="36200"/>
    <lineage>
        <taxon>Eukaryota</taxon>
        <taxon>Metazoa</taxon>
        <taxon>Chordata</taxon>
        <taxon>Craniata</taxon>
        <taxon>Vertebrata</taxon>
        <taxon>Euteleostomi</taxon>
        <taxon>Actinopterygii</taxon>
        <taxon>Neopterygii</taxon>
        <taxon>Teleostei</taxon>
        <taxon>Neoteleostei</taxon>
        <taxon>Acanthomorphata</taxon>
        <taxon>Eupercaria</taxon>
        <taxon>Perciformes</taxon>
        <taxon>Notothenioidei</taxon>
        <taxon>Nototheniidae</taxon>
        <taxon>Dissostichus</taxon>
    </lineage>
</organism>
<dbReference type="AlphaFoldDB" id="A0A7J5Z021"/>
<accession>A0A7J5Z021</accession>
<keyword evidence="3" id="KW-1185">Reference proteome</keyword>
<proteinExistence type="predicted"/>
<gene>
    <name evidence="2" type="ORF">F7725_022444</name>
</gene>
<evidence type="ECO:0000256" key="1">
    <source>
        <dbReference type="SAM" id="MobiDB-lite"/>
    </source>
</evidence>